<comment type="caution">
    <text evidence="3">The sequence shown here is derived from an EMBL/GenBank/DDBJ whole genome shotgun (WGS) entry which is preliminary data.</text>
</comment>
<dbReference type="Proteomes" id="UP001596395">
    <property type="component" value="Unassembled WGS sequence"/>
</dbReference>
<evidence type="ECO:0000313" key="4">
    <source>
        <dbReference type="Proteomes" id="UP001596395"/>
    </source>
</evidence>
<dbReference type="RefSeq" id="WP_336351619.1">
    <property type="nucleotide sequence ID" value="NZ_JAZAQL010000003.1"/>
</dbReference>
<name>A0ABD5VGQ6_9EURY</name>
<dbReference type="InterPro" id="IPR029063">
    <property type="entry name" value="SAM-dependent_MTases_sf"/>
</dbReference>
<dbReference type="GO" id="GO:0008168">
    <property type="term" value="F:methyltransferase activity"/>
    <property type="evidence" value="ECO:0007669"/>
    <property type="project" value="UniProtKB-KW"/>
</dbReference>
<feature type="domain" description="Methyltransferase" evidence="2">
    <location>
        <begin position="39"/>
        <end position="133"/>
    </location>
</feature>
<organism evidence="3 4">
    <name type="scientific">Halorubellus litoreus</name>
    <dbReference type="NCBI Taxonomy" id="755308"/>
    <lineage>
        <taxon>Archaea</taxon>
        <taxon>Methanobacteriati</taxon>
        <taxon>Methanobacteriota</taxon>
        <taxon>Stenosarchaea group</taxon>
        <taxon>Halobacteria</taxon>
        <taxon>Halobacteriales</taxon>
        <taxon>Halorubellaceae</taxon>
        <taxon>Halorubellus</taxon>
    </lineage>
</organism>
<proteinExistence type="predicted"/>
<keyword evidence="4" id="KW-1185">Reference proteome</keyword>
<dbReference type="SUPFAM" id="SSF53335">
    <property type="entry name" value="S-adenosyl-L-methionine-dependent methyltransferases"/>
    <property type="match status" value="1"/>
</dbReference>
<dbReference type="CDD" id="cd02440">
    <property type="entry name" value="AdoMet_MTases"/>
    <property type="match status" value="1"/>
</dbReference>
<keyword evidence="3" id="KW-0489">Methyltransferase</keyword>
<evidence type="ECO:0000259" key="2">
    <source>
        <dbReference type="Pfam" id="PF13649"/>
    </source>
</evidence>
<accession>A0ABD5VGQ6</accession>
<protein>
    <submittedName>
        <fullName evidence="3">Class I SAM-dependent methyltransferase</fullName>
        <ecNumber evidence="3">2.1.1.-</ecNumber>
    </submittedName>
</protein>
<dbReference type="EC" id="2.1.1.-" evidence="3"/>
<keyword evidence="1 3" id="KW-0808">Transferase</keyword>
<evidence type="ECO:0000313" key="3">
    <source>
        <dbReference type="EMBL" id="MFC6954682.1"/>
    </source>
</evidence>
<dbReference type="AlphaFoldDB" id="A0ABD5VGQ6"/>
<sequence>MEPFQNTNQPDWDWWSRLWPTPGATLRALGIDRGDALAEVGCGNGYFALPAARVVDPATVHAVDLDRALLDELDELAALHRIENLETYHADARDMADVLPEPVDVVLNANTFHGVDDVAAFVTSAYDALAPDGEFVVVNWHDAAREDTRIHGAARGPPTDLRLSPDATERIVTDAAAFQSVETVELPPYHYAVRFEKETRA</sequence>
<dbReference type="EMBL" id="JBHSXN010000003">
    <property type="protein sequence ID" value="MFC6954682.1"/>
    <property type="molecule type" value="Genomic_DNA"/>
</dbReference>
<dbReference type="InterPro" id="IPR041698">
    <property type="entry name" value="Methyltransf_25"/>
</dbReference>
<dbReference type="Pfam" id="PF13649">
    <property type="entry name" value="Methyltransf_25"/>
    <property type="match status" value="1"/>
</dbReference>
<gene>
    <name evidence="3" type="ORF">ACFQGB_17590</name>
</gene>
<dbReference type="Gene3D" id="3.40.50.150">
    <property type="entry name" value="Vaccinia Virus protein VP39"/>
    <property type="match status" value="1"/>
</dbReference>
<dbReference type="GO" id="GO:0032259">
    <property type="term" value="P:methylation"/>
    <property type="evidence" value="ECO:0007669"/>
    <property type="project" value="UniProtKB-KW"/>
</dbReference>
<evidence type="ECO:0000256" key="1">
    <source>
        <dbReference type="ARBA" id="ARBA00022679"/>
    </source>
</evidence>
<dbReference type="PANTHER" id="PTHR43861">
    <property type="entry name" value="TRANS-ACONITATE 2-METHYLTRANSFERASE-RELATED"/>
    <property type="match status" value="1"/>
</dbReference>
<reference evidence="3 4" key="1">
    <citation type="journal article" date="2019" name="Int. J. Syst. Evol. Microbiol.">
        <title>The Global Catalogue of Microorganisms (GCM) 10K type strain sequencing project: providing services to taxonomists for standard genome sequencing and annotation.</title>
        <authorList>
            <consortium name="The Broad Institute Genomics Platform"/>
            <consortium name="The Broad Institute Genome Sequencing Center for Infectious Disease"/>
            <person name="Wu L."/>
            <person name="Ma J."/>
        </authorList>
    </citation>
    <scope>NUCLEOTIDE SEQUENCE [LARGE SCALE GENOMIC DNA]</scope>
    <source>
        <strain evidence="3 4">GX26</strain>
    </source>
</reference>